<reference evidence="1 2" key="1">
    <citation type="submission" date="2016-06" db="EMBL/GenBank/DDBJ databases">
        <authorList>
            <person name="Kjaerup R.B."/>
            <person name="Dalgaard T.S."/>
            <person name="Juul-Madsen H.R."/>
        </authorList>
    </citation>
    <scope>NUCLEOTIDE SEQUENCE [LARGE SCALE GENOMIC DNA]</scope>
    <source>
        <strain evidence="1 2">DSM 43363</strain>
    </source>
</reference>
<gene>
    <name evidence="1" type="ORF">GA0070608_5952</name>
</gene>
<dbReference type="EMBL" id="FMIC01000002">
    <property type="protein sequence ID" value="SCL73642.1"/>
    <property type="molecule type" value="Genomic_DNA"/>
</dbReference>
<dbReference type="OrthoDB" id="3579673at2"/>
<dbReference type="Proteomes" id="UP000199343">
    <property type="component" value="Unassembled WGS sequence"/>
</dbReference>
<evidence type="ECO:0000313" key="1">
    <source>
        <dbReference type="EMBL" id="SCL73642.1"/>
    </source>
</evidence>
<name>A0A1C6W537_9ACTN</name>
<evidence type="ECO:0000313" key="2">
    <source>
        <dbReference type="Proteomes" id="UP000199343"/>
    </source>
</evidence>
<proteinExistence type="predicted"/>
<sequence length="329" mass="35403">MIWLAWRQHRKQALFTAIGLALLAVFMVPTGLAMRHTFADLGLDDCVRALGTASMIPADADTCGKASIQFNGQYGVMTMIGVLFLVLPLLVGLFWGAPLVAREIEQGTHRMVWTQGVSRGHWALVKFGVAGAVALVASLVYGLGVSWWLNPMSQAGQHGRFNIFFFDMQGTAPIGYTIFAVTLGIFAGTIWPKVLPAMSATLVGFLGLRIALTTLARPHYLPARVVTFPLKDATEQTNPAAGDWILSYGIRDASGKMITANAQIACAPDATGPGAACGADLGITSGAYNWQLYQPGTRFWLFQGIETGIFVAVAALLLYLAVRRIRRVA</sequence>
<dbReference type="AlphaFoldDB" id="A0A1C6W537"/>
<protein>
    <submittedName>
        <fullName evidence="1">ABC-2 family transporter protein</fullName>
    </submittedName>
</protein>
<dbReference type="RefSeq" id="WP_091632602.1">
    <property type="nucleotide sequence ID" value="NZ_FMIC01000002.1"/>
</dbReference>
<accession>A0A1C6W537</accession>
<organism evidence="1 2">
    <name type="scientific">Micromonospora peucetia</name>
    <dbReference type="NCBI Taxonomy" id="47871"/>
    <lineage>
        <taxon>Bacteria</taxon>
        <taxon>Bacillati</taxon>
        <taxon>Actinomycetota</taxon>
        <taxon>Actinomycetes</taxon>
        <taxon>Micromonosporales</taxon>
        <taxon>Micromonosporaceae</taxon>
        <taxon>Micromonospora</taxon>
    </lineage>
</organism>
<dbReference type="STRING" id="47871.GA0070608_5952"/>